<sequence length="73" mass="8764">MSCPNHPEKAYILKDSRLVCPECFFVSPYQHEGDLIVERNAYRKALEDICESYDHSRDQIDRVRQLLKYYETH</sequence>
<comment type="caution">
    <text evidence="1">The sequence shown here is derived from an EMBL/GenBank/DDBJ whole genome shotgun (WGS) entry which is preliminary data.</text>
</comment>
<dbReference type="AlphaFoldDB" id="A0A0F9EIS1"/>
<dbReference type="EMBL" id="LAZR01024791">
    <property type="protein sequence ID" value="KKL73998.1"/>
    <property type="molecule type" value="Genomic_DNA"/>
</dbReference>
<protein>
    <submittedName>
        <fullName evidence="1">Uncharacterized protein</fullName>
    </submittedName>
</protein>
<gene>
    <name evidence="1" type="ORF">LCGC14_2069250</name>
</gene>
<proteinExistence type="predicted"/>
<name>A0A0F9EIS1_9ZZZZ</name>
<evidence type="ECO:0000313" key="1">
    <source>
        <dbReference type="EMBL" id="KKL73998.1"/>
    </source>
</evidence>
<reference evidence="1" key="1">
    <citation type="journal article" date="2015" name="Nature">
        <title>Complex archaea that bridge the gap between prokaryotes and eukaryotes.</title>
        <authorList>
            <person name="Spang A."/>
            <person name="Saw J.H."/>
            <person name="Jorgensen S.L."/>
            <person name="Zaremba-Niedzwiedzka K."/>
            <person name="Martijn J."/>
            <person name="Lind A.E."/>
            <person name="van Eijk R."/>
            <person name="Schleper C."/>
            <person name="Guy L."/>
            <person name="Ettema T.J."/>
        </authorList>
    </citation>
    <scope>NUCLEOTIDE SEQUENCE</scope>
</reference>
<organism evidence="1">
    <name type="scientific">marine sediment metagenome</name>
    <dbReference type="NCBI Taxonomy" id="412755"/>
    <lineage>
        <taxon>unclassified sequences</taxon>
        <taxon>metagenomes</taxon>
        <taxon>ecological metagenomes</taxon>
    </lineage>
</organism>
<accession>A0A0F9EIS1</accession>